<reference evidence="1" key="1">
    <citation type="submission" date="2020-05" db="EMBL/GenBank/DDBJ databases">
        <authorList>
            <person name="Chiriac C."/>
            <person name="Salcher M."/>
            <person name="Ghai R."/>
            <person name="Kavagutti S V."/>
        </authorList>
    </citation>
    <scope>NUCLEOTIDE SEQUENCE</scope>
</reference>
<gene>
    <name evidence="1" type="ORF">UFOPK3495_00626</name>
    <name evidence="2" type="ORF">UFOPK4237_00404</name>
</gene>
<dbReference type="Gene3D" id="3.10.129.10">
    <property type="entry name" value="Hotdog Thioesterase"/>
    <property type="match status" value="1"/>
</dbReference>
<dbReference type="AlphaFoldDB" id="A0A6J7FT86"/>
<dbReference type="SUPFAM" id="SSF54637">
    <property type="entry name" value="Thioesterase/thiol ester dehydrase-isomerase"/>
    <property type="match status" value="1"/>
</dbReference>
<dbReference type="EMBL" id="CAFBMC010000024">
    <property type="protein sequence ID" value="CAB4894773.1"/>
    <property type="molecule type" value="Genomic_DNA"/>
</dbReference>
<organism evidence="1">
    <name type="scientific">freshwater metagenome</name>
    <dbReference type="NCBI Taxonomy" id="449393"/>
    <lineage>
        <taxon>unclassified sequences</taxon>
        <taxon>metagenomes</taxon>
        <taxon>ecological metagenomes</taxon>
    </lineage>
</organism>
<evidence type="ECO:0000313" key="1">
    <source>
        <dbReference type="EMBL" id="CAB4894773.1"/>
    </source>
</evidence>
<name>A0A6J7FT86_9ZZZZ</name>
<dbReference type="EMBL" id="CAFBPZ010000016">
    <property type="protein sequence ID" value="CAB5036015.1"/>
    <property type="molecule type" value="Genomic_DNA"/>
</dbReference>
<protein>
    <submittedName>
        <fullName evidence="1">Unannotated protein</fullName>
    </submittedName>
</protein>
<sequence>MTVNVGDVIPTFVRETGFANWNRYAAVNDEFVPIHMDDAAGEAAGNGGAFGMGNLQWAYLHNMLRAFVGENGEILGMEVQFRSPNVKGQTLTAHGVVTGIEGDVISLEIWTDTQDGLKLAPGSATVRMGK</sequence>
<evidence type="ECO:0000313" key="2">
    <source>
        <dbReference type="EMBL" id="CAB5036015.1"/>
    </source>
</evidence>
<proteinExistence type="predicted"/>
<accession>A0A6J7FT86</accession>
<dbReference type="InterPro" id="IPR029069">
    <property type="entry name" value="HotDog_dom_sf"/>
</dbReference>